<dbReference type="RefSeq" id="WP_270885415.1">
    <property type="nucleotide sequence ID" value="NZ_JAQFVF010000089.1"/>
</dbReference>
<keyword evidence="2" id="KW-1185">Reference proteome</keyword>
<organism evidence="1 2">
    <name type="scientific">Paenibacillus aestuarii</name>
    <dbReference type="NCBI Taxonomy" id="516965"/>
    <lineage>
        <taxon>Bacteria</taxon>
        <taxon>Bacillati</taxon>
        <taxon>Bacillota</taxon>
        <taxon>Bacilli</taxon>
        <taxon>Bacillales</taxon>
        <taxon>Paenibacillaceae</taxon>
        <taxon>Paenibacillus</taxon>
    </lineage>
</organism>
<protein>
    <recommendedName>
        <fullName evidence="3">HNH endonuclease</fullName>
    </recommendedName>
</protein>
<dbReference type="Proteomes" id="UP001596044">
    <property type="component" value="Unassembled WGS sequence"/>
</dbReference>
<accession>A0ABW0K9U2</accession>
<dbReference type="EMBL" id="JBHSMJ010000025">
    <property type="protein sequence ID" value="MFC5450115.1"/>
    <property type="molecule type" value="Genomic_DNA"/>
</dbReference>
<reference evidence="2" key="1">
    <citation type="journal article" date="2019" name="Int. J. Syst. Evol. Microbiol.">
        <title>The Global Catalogue of Microorganisms (GCM) 10K type strain sequencing project: providing services to taxonomists for standard genome sequencing and annotation.</title>
        <authorList>
            <consortium name="The Broad Institute Genomics Platform"/>
            <consortium name="The Broad Institute Genome Sequencing Center for Infectious Disease"/>
            <person name="Wu L."/>
            <person name="Ma J."/>
        </authorList>
    </citation>
    <scope>NUCLEOTIDE SEQUENCE [LARGE SCALE GENOMIC DNA]</scope>
    <source>
        <strain evidence="2">KACC 11904</strain>
    </source>
</reference>
<proteinExistence type="predicted"/>
<sequence>MRWIIVGVIILFLILLSVYRITRKRQVPVHNNKVIHLSAHSKKREQARKQQKCSFCRKENKKLAFYSDENGKIVGVCPVCKPLAERRALMRL</sequence>
<comment type="caution">
    <text evidence="1">The sequence shown here is derived from an EMBL/GenBank/DDBJ whole genome shotgun (WGS) entry which is preliminary data.</text>
</comment>
<evidence type="ECO:0000313" key="2">
    <source>
        <dbReference type="Proteomes" id="UP001596044"/>
    </source>
</evidence>
<evidence type="ECO:0008006" key="3">
    <source>
        <dbReference type="Google" id="ProtNLM"/>
    </source>
</evidence>
<gene>
    <name evidence="1" type="ORF">ACFPOG_17845</name>
</gene>
<evidence type="ECO:0000313" key="1">
    <source>
        <dbReference type="EMBL" id="MFC5450115.1"/>
    </source>
</evidence>
<name>A0ABW0K9U2_9BACL</name>